<dbReference type="PANTHER" id="PTHR47506:SF6">
    <property type="entry name" value="HTH-TYPE TRANSCRIPTIONAL REPRESSOR NEMR"/>
    <property type="match status" value="1"/>
</dbReference>
<accession>A0AAW8J7N1</accession>
<dbReference type="InterPro" id="IPR009057">
    <property type="entry name" value="Homeodomain-like_sf"/>
</dbReference>
<dbReference type="PRINTS" id="PR00455">
    <property type="entry name" value="HTHTETR"/>
</dbReference>
<dbReference type="InterPro" id="IPR049484">
    <property type="entry name" value="Rv0078-like_C"/>
</dbReference>
<evidence type="ECO:0000313" key="7">
    <source>
        <dbReference type="Proteomes" id="UP001243844"/>
    </source>
</evidence>
<name>A0AAW8J7N1_9GAMM</name>
<dbReference type="Proteomes" id="UP001243844">
    <property type="component" value="Unassembled WGS sequence"/>
</dbReference>
<organism evidence="6 7">
    <name type="scientific">Acinetobacter rudis</name>
    <dbReference type="NCBI Taxonomy" id="632955"/>
    <lineage>
        <taxon>Bacteria</taxon>
        <taxon>Pseudomonadati</taxon>
        <taxon>Pseudomonadota</taxon>
        <taxon>Gammaproteobacteria</taxon>
        <taxon>Moraxellales</taxon>
        <taxon>Moraxellaceae</taxon>
        <taxon>Acinetobacter</taxon>
    </lineage>
</organism>
<dbReference type="Pfam" id="PF21351">
    <property type="entry name" value="TetR_C_41"/>
    <property type="match status" value="1"/>
</dbReference>
<dbReference type="InterPro" id="IPR001647">
    <property type="entry name" value="HTH_TetR"/>
</dbReference>
<dbReference type="InterPro" id="IPR023772">
    <property type="entry name" value="DNA-bd_HTH_TetR-type_CS"/>
</dbReference>
<evidence type="ECO:0000259" key="5">
    <source>
        <dbReference type="PROSITE" id="PS50977"/>
    </source>
</evidence>
<dbReference type="PROSITE" id="PS50977">
    <property type="entry name" value="HTH_TETR_2"/>
    <property type="match status" value="1"/>
</dbReference>
<dbReference type="EMBL" id="JAVIDL010000013">
    <property type="protein sequence ID" value="MDQ8935749.1"/>
    <property type="molecule type" value="Genomic_DNA"/>
</dbReference>
<dbReference type="PANTHER" id="PTHR47506">
    <property type="entry name" value="TRANSCRIPTIONAL REGULATORY PROTEIN"/>
    <property type="match status" value="1"/>
</dbReference>
<dbReference type="PROSITE" id="PS01081">
    <property type="entry name" value="HTH_TETR_1"/>
    <property type="match status" value="1"/>
</dbReference>
<evidence type="ECO:0000256" key="2">
    <source>
        <dbReference type="ARBA" id="ARBA00023125"/>
    </source>
</evidence>
<dbReference type="RefSeq" id="WP_308981434.1">
    <property type="nucleotide sequence ID" value="NZ_JAVIDL010000013.1"/>
</dbReference>
<sequence>MKQGVMCMARRSKQEMLETRAAILASARKVFAQQGYAKTSMDDLTAQVGLTRGALYHHFSDKKAVFEAVVDQLDQEMDQRLQQQYLLAEDSWHGFQNRCQLFLAMAQEQEIQRIILQDAPAVLLADENKQKCISSLQNILAELIEQKKIIQCDVEVFSRFIHGSLTELAFWISHADQQRLVKAQQSLSLIFEHLAFH</sequence>
<dbReference type="AlphaFoldDB" id="A0AAW8J7N1"/>
<evidence type="ECO:0000313" key="6">
    <source>
        <dbReference type="EMBL" id="MDQ8935749.1"/>
    </source>
</evidence>
<dbReference type="GO" id="GO:0003677">
    <property type="term" value="F:DNA binding"/>
    <property type="evidence" value="ECO:0007669"/>
    <property type="project" value="UniProtKB-UniRule"/>
</dbReference>
<reference evidence="6" key="1">
    <citation type="submission" date="2023-08" db="EMBL/GenBank/DDBJ databases">
        <title>Emergence of clinically-relevant ST2 carbapenem-resistant Acinetobacter baumannii strains in hospital sewages in Zhejiang, East of China.</title>
        <authorList>
            <person name="Kaichao C."/>
            <person name="Zhang R."/>
        </authorList>
    </citation>
    <scope>NUCLEOTIDE SEQUENCE</scope>
    <source>
        <strain evidence="6">M-RB-37</strain>
    </source>
</reference>
<keyword evidence="3" id="KW-0804">Transcription</keyword>
<evidence type="ECO:0000256" key="1">
    <source>
        <dbReference type="ARBA" id="ARBA00023015"/>
    </source>
</evidence>
<feature type="DNA-binding region" description="H-T-H motif" evidence="4">
    <location>
        <begin position="40"/>
        <end position="59"/>
    </location>
</feature>
<evidence type="ECO:0000256" key="4">
    <source>
        <dbReference type="PROSITE-ProRule" id="PRU00335"/>
    </source>
</evidence>
<proteinExistence type="predicted"/>
<dbReference type="Pfam" id="PF00440">
    <property type="entry name" value="TetR_N"/>
    <property type="match status" value="1"/>
</dbReference>
<feature type="domain" description="HTH tetR-type" evidence="5">
    <location>
        <begin position="17"/>
        <end position="77"/>
    </location>
</feature>
<dbReference type="Gene3D" id="1.10.357.10">
    <property type="entry name" value="Tetracycline Repressor, domain 2"/>
    <property type="match status" value="1"/>
</dbReference>
<keyword evidence="1" id="KW-0805">Transcription regulation</keyword>
<dbReference type="SUPFAM" id="SSF46689">
    <property type="entry name" value="Homeodomain-like"/>
    <property type="match status" value="1"/>
</dbReference>
<comment type="caution">
    <text evidence="6">The sequence shown here is derived from an EMBL/GenBank/DDBJ whole genome shotgun (WGS) entry which is preliminary data.</text>
</comment>
<gene>
    <name evidence="6" type="ORF">RFH47_08405</name>
</gene>
<protein>
    <submittedName>
        <fullName evidence="6">TetR/AcrR family transcriptional regulator</fullName>
    </submittedName>
</protein>
<evidence type="ECO:0000256" key="3">
    <source>
        <dbReference type="ARBA" id="ARBA00023163"/>
    </source>
</evidence>
<keyword evidence="2 4" id="KW-0238">DNA-binding</keyword>